<sequence>MPLKFSLYHELSGKVATAELSSKCTVEELKLVVAAELLQQTLAMPGSSSRRNSDAVRRQRIDKNYEEALELNPEAFARVVMLYIDTKVNGVPFKAFVDTGAQMTIISRAAAKRAGLESLIDERFQGRAVGVGEAPIVGRIHMTEMEVGDSTLLCSFTVLGGESDIDIILGLDMLMKHECSVNLKDKV</sequence>
<keyword evidence="1" id="KW-0378">Hydrolase</keyword>
<evidence type="ECO:0000259" key="2">
    <source>
        <dbReference type="PROSITE" id="PS50175"/>
    </source>
</evidence>
<evidence type="ECO:0000313" key="3">
    <source>
        <dbReference type="EMBL" id="CEM43744.1"/>
    </source>
</evidence>
<dbReference type="Gene3D" id="2.40.70.10">
    <property type="entry name" value="Acid Proteases"/>
    <property type="match status" value="1"/>
</dbReference>
<proteinExistence type="predicted"/>
<dbReference type="PROSITE" id="PS50175">
    <property type="entry name" value="ASP_PROT_RETROV"/>
    <property type="match status" value="1"/>
</dbReference>
<dbReference type="CDD" id="cd05479">
    <property type="entry name" value="RP_DDI"/>
    <property type="match status" value="1"/>
</dbReference>
<accession>A0A0G4HHZ2</accession>
<protein>
    <recommendedName>
        <fullName evidence="2">Peptidase A2 domain-containing protein</fullName>
    </recommendedName>
</protein>
<dbReference type="InterPro" id="IPR019103">
    <property type="entry name" value="Peptidase_aspartic_DDI1-type"/>
</dbReference>
<feature type="non-terminal residue" evidence="3">
    <location>
        <position position="187"/>
    </location>
</feature>
<dbReference type="Pfam" id="PF09668">
    <property type="entry name" value="Asp_protease"/>
    <property type="match status" value="1"/>
</dbReference>
<name>A0A0G4HHZ2_9ALVE</name>
<reference evidence="3" key="1">
    <citation type="submission" date="2014-11" db="EMBL/GenBank/DDBJ databases">
        <authorList>
            <person name="Otto D Thomas"/>
            <person name="Naeem Raeece"/>
        </authorList>
    </citation>
    <scope>NUCLEOTIDE SEQUENCE</scope>
</reference>
<dbReference type="InterPro" id="IPR001995">
    <property type="entry name" value="Peptidase_A2_cat"/>
</dbReference>
<evidence type="ECO:0000256" key="1">
    <source>
        <dbReference type="ARBA" id="ARBA00022801"/>
    </source>
</evidence>
<gene>
    <name evidence="3" type="ORF">Cvel_27738</name>
</gene>
<feature type="domain" description="Peptidase A2" evidence="2">
    <location>
        <begin position="93"/>
        <end position="173"/>
    </location>
</feature>
<dbReference type="EMBL" id="CDMZ01002750">
    <property type="protein sequence ID" value="CEM43744.1"/>
    <property type="molecule type" value="Genomic_DNA"/>
</dbReference>
<dbReference type="PANTHER" id="PTHR12917:SF18">
    <property type="entry name" value="DNA DAMAGE-INDUCIBLE PROTEIN 1-LIKE"/>
    <property type="match status" value="1"/>
</dbReference>
<dbReference type="GO" id="GO:0004190">
    <property type="term" value="F:aspartic-type endopeptidase activity"/>
    <property type="evidence" value="ECO:0007669"/>
    <property type="project" value="InterPro"/>
</dbReference>
<dbReference type="GO" id="GO:0006508">
    <property type="term" value="P:proteolysis"/>
    <property type="evidence" value="ECO:0007669"/>
    <property type="project" value="InterPro"/>
</dbReference>
<dbReference type="PANTHER" id="PTHR12917">
    <property type="entry name" value="ASPARTYL PROTEASE DDI-RELATED"/>
    <property type="match status" value="1"/>
</dbReference>
<dbReference type="InterPro" id="IPR021109">
    <property type="entry name" value="Peptidase_aspartic_dom_sf"/>
</dbReference>
<dbReference type="SUPFAM" id="SSF50630">
    <property type="entry name" value="Acid proteases"/>
    <property type="match status" value="1"/>
</dbReference>
<organism evidence="3">
    <name type="scientific">Chromera velia CCMP2878</name>
    <dbReference type="NCBI Taxonomy" id="1169474"/>
    <lineage>
        <taxon>Eukaryota</taxon>
        <taxon>Sar</taxon>
        <taxon>Alveolata</taxon>
        <taxon>Colpodellida</taxon>
        <taxon>Chromeraceae</taxon>
        <taxon>Chromera</taxon>
    </lineage>
</organism>
<dbReference type="AlphaFoldDB" id="A0A0G4HHZ2"/>